<feature type="region of interest" description="Disordered" evidence="1">
    <location>
        <begin position="797"/>
        <end position="859"/>
    </location>
</feature>
<gene>
    <name evidence="2" type="ORF">QE152_g30339</name>
</gene>
<organism evidence="2 3">
    <name type="scientific">Popillia japonica</name>
    <name type="common">Japanese beetle</name>
    <dbReference type="NCBI Taxonomy" id="7064"/>
    <lineage>
        <taxon>Eukaryota</taxon>
        <taxon>Metazoa</taxon>
        <taxon>Ecdysozoa</taxon>
        <taxon>Arthropoda</taxon>
        <taxon>Hexapoda</taxon>
        <taxon>Insecta</taxon>
        <taxon>Pterygota</taxon>
        <taxon>Neoptera</taxon>
        <taxon>Endopterygota</taxon>
        <taxon>Coleoptera</taxon>
        <taxon>Polyphaga</taxon>
        <taxon>Scarabaeiformia</taxon>
        <taxon>Scarabaeidae</taxon>
        <taxon>Rutelinae</taxon>
        <taxon>Popillia</taxon>
    </lineage>
</organism>
<dbReference type="PANTHER" id="PTHR43684">
    <property type="match status" value="1"/>
</dbReference>
<evidence type="ECO:0000256" key="1">
    <source>
        <dbReference type="SAM" id="MobiDB-lite"/>
    </source>
</evidence>
<feature type="region of interest" description="Disordered" evidence="1">
    <location>
        <begin position="463"/>
        <end position="483"/>
    </location>
</feature>
<dbReference type="Pfam" id="PF00378">
    <property type="entry name" value="ECH_1"/>
    <property type="match status" value="1"/>
</dbReference>
<dbReference type="InterPro" id="IPR051053">
    <property type="entry name" value="ECH/Chromodomain_protein"/>
</dbReference>
<protein>
    <submittedName>
        <fullName evidence="2">Enoyl-CoA hydratase/isomerase</fullName>
    </submittedName>
</protein>
<dbReference type="CDD" id="cd06558">
    <property type="entry name" value="crotonase-like"/>
    <property type="match status" value="1"/>
</dbReference>
<dbReference type="EMBL" id="JASPKY010000406">
    <property type="protein sequence ID" value="KAK9701840.1"/>
    <property type="molecule type" value="Genomic_DNA"/>
</dbReference>
<evidence type="ECO:0000313" key="2">
    <source>
        <dbReference type="EMBL" id="KAK9701840.1"/>
    </source>
</evidence>
<sequence length="1216" mass="135452">MECQQLEHVEIVTEEVQTTCHDDIQKEDNATINHGITNIPQEDITESQEIPVEENICPEHISEEQITETNLISNTEQNVRETSKTPLSNSDMIEAQISNIVQHEEHTSSLLKSGESISIAEAISRDFDETDPEDIEKSEPLGEMKTVEVSDENVMVGVSINDEEHGTLTVTNTSGQVYYVQYVDNLAVVENDLDDQLNESDTVVTVVTDVDHKTSSESVRSKDKSSIPSHILGRSIDNPVIDTFRNGRVPPKPRLGVKIPYKNLTSQIVSKDEIAQEILERQKKKNAQSGQTVPEMLFAKKLTQRLAKKIAPTDEPVSVSEEVVATCNKDETINNSDLLAILEGDGEDSDLKRPVDAEQQVTVKVTTSKSETDLNAKPDTVVKTIEHKKQKTPMSKVAERELALKQLKELPVSIRRKRGLPGYRQKEPSYLLIENEVTIEGDATVTTHSPRKDKQDLEKAIHSKTHDNAPSNDPKSIQPSANIEDTDTVASIPTSAESQSKHRELNNVVISKPQHSDITQPQLTSDTITALEVNREQTDVKVKFNESEQVPPSEQVTLQSAKTDNVKVSNIEILANVELQENPNKISNTEKVLQSVATSSTKVTTSSDARTSDITANEKYKENDVPAKIIKTEAKVADPLLKPESVELTSSVPDKKPTVIRKDSNIPPNTYITKSSRIIKRKVIWDPDEPSTARSLAARSPKIDVKLEKPVKPDSVVIKVDKKPLIKAIVKTDTKSPTKSPDSQKIKKRLSEIDKLLMDEGAVNMLYAVKNVDEATKKKKINVISLDKAQKELMNKTNELKKDLKTNSDKVSPKSLRRKESPVPTPTKKIIPASVSRKKSKDSNRSSLHSPPASPSMMYVNHADASRIIRRHSSSSYSSMEGDFDAERKSDVDMQALPVADHERMSKKRIAALNADGVKLKRLKRTNEKENIVVADKTKAKEETAQNFNKLVESEQKKEIKYDKYKTFSIKQMDHMVQIILLPSFNNEAYLSLEILNELCAIMKELEDDDNCTVVAISSSASSFCHGINYKTLLIEKEQSRKAFAQKLATCVTNFLRALAKFPKILVAGVHGDTVGLGVTILPLFDMVIASDTATFSIPNARLGCAAEGGSLLSLPHLMHNVLVSELLYASRKLIAAEALRLGMVTRVLWPDKFQQELVSIVRGISNQSPQFMQLTKQQLRRHMMEHIEGVLSKEVETLTQHWVSSECQRNFGVYG</sequence>
<accession>A0AAW1JFF8</accession>
<name>A0AAW1JFF8_POPJA</name>
<dbReference type="PANTHER" id="PTHR43684:SF13">
    <property type="entry name" value="CHROMODOMAIN Y-LIKE PROTEIN"/>
    <property type="match status" value="1"/>
</dbReference>
<dbReference type="SUPFAM" id="SSF52096">
    <property type="entry name" value="ClpP/crotonase"/>
    <property type="match status" value="1"/>
</dbReference>
<reference evidence="2 3" key="1">
    <citation type="journal article" date="2024" name="BMC Genomics">
        <title>De novo assembly and annotation of Popillia japonica's genome with initial clues to its potential as an invasive pest.</title>
        <authorList>
            <person name="Cucini C."/>
            <person name="Boschi S."/>
            <person name="Funari R."/>
            <person name="Cardaioli E."/>
            <person name="Iannotti N."/>
            <person name="Marturano G."/>
            <person name="Paoli F."/>
            <person name="Bruttini M."/>
            <person name="Carapelli A."/>
            <person name="Frati F."/>
            <person name="Nardi F."/>
        </authorList>
    </citation>
    <scope>NUCLEOTIDE SEQUENCE [LARGE SCALE GENOMIC DNA]</scope>
    <source>
        <strain evidence="2">DMR45628</strain>
    </source>
</reference>
<dbReference type="Gene3D" id="3.90.226.10">
    <property type="entry name" value="2-enoyl-CoA Hydratase, Chain A, domain 1"/>
    <property type="match status" value="1"/>
</dbReference>
<dbReference type="InterPro" id="IPR029045">
    <property type="entry name" value="ClpP/crotonase-like_dom_sf"/>
</dbReference>
<feature type="compositionally biased region" description="Polar residues" evidence="1">
    <location>
        <begin position="468"/>
        <end position="483"/>
    </location>
</feature>
<feature type="compositionally biased region" description="Basic and acidic residues" evidence="1">
    <location>
        <begin position="797"/>
        <end position="812"/>
    </location>
</feature>
<dbReference type="AlphaFoldDB" id="A0AAW1JFF8"/>
<dbReference type="Proteomes" id="UP001458880">
    <property type="component" value="Unassembled WGS sequence"/>
</dbReference>
<comment type="caution">
    <text evidence="2">The sequence shown here is derived from an EMBL/GenBank/DDBJ whole genome shotgun (WGS) entry which is preliminary data.</text>
</comment>
<keyword evidence="3" id="KW-1185">Reference proteome</keyword>
<evidence type="ECO:0000313" key="3">
    <source>
        <dbReference type="Proteomes" id="UP001458880"/>
    </source>
</evidence>
<dbReference type="InterPro" id="IPR001753">
    <property type="entry name" value="Enoyl-CoA_hydra/iso"/>
</dbReference>
<proteinExistence type="predicted"/>